<dbReference type="Proteomes" id="UP000095281">
    <property type="component" value="Unplaced"/>
</dbReference>
<reference evidence="2" key="1">
    <citation type="submission" date="2016-11" db="UniProtKB">
        <authorList>
            <consortium name="WormBaseParasite"/>
        </authorList>
    </citation>
    <scope>IDENTIFICATION</scope>
</reference>
<protein>
    <submittedName>
        <fullName evidence="2">Peptide chain release factor 3</fullName>
    </submittedName>
</protein>
<dbReference type="WBParaSite" id="MhA1_Contig1718.frz3.gene7">
    <property type="protein sequence ID" value="MhA1_Contig1718.frz3.gene7"/>
    <property type="gene ID" value="MhA1_Contig1718.frz3.gene7"/>
</dbReference>
<keyword evidence="1" id="KW-1185">Reference proteome</keyword>
<proteinExistence type="predicted"/>
<organism evidence="1 2">
    <name type="scientific">Meloidogyne hapla</name>
    <name type="common">Root-knot nematode worm</name>
    <dbReference type="NCBI Taxonomy" id="6305"/>
    <lineage>
        <taxon>Eukaryota</taxon>
        <taxon>Metazoa</taxon>
        <taxon>Ecdysozoa</taxon>
        <taxon>Nematoda</taxon>
        <taxon>Chromadorea</taxon>
        <taxon>Rhabditida</taxon>
        <taxon>Tylenchina</taxon>
        <taxon>Tylenchomorpha</taxon>
        <taxon>Tylenchoidea</taxon>
        <taxon>Meloidogynidae</taxon>
        <taxon>Meloidogyninae</taxon>
        <taxon>Meloidogyne</taxon>
    </lineage>
</organism>
<evidence type="ECO:0000313" key="1">
    <source>
        <dbReference type="Proteomes" id="UP000095281"/>
    </source>
</evidence>
<sequence>MVMLDDTPLMSIFISNPSDLRHPEALPEIRKILERFEHAFGSVGASITQLWFFIGL</sequence>
<accession>A0A1I8B946</accession>
<dbReference type="AlphaFoldDB" id="A0A1I8B946"/>
<evidence type="ECO:0000313" key="2">
    <source>
        <dbReference type="WBParaSite" id="MhA1_Contig1718.frz3.gene7"/>
    </source>
</evidence>
<name>A0A1I8B946_MELHA</name>